<reference evidence="2" key="1">
    <citation type="submission" date="2012-11" db="EMBL/GenBank/DDBJ databases">
        <authorList>
            <person name="Lucero-Rivera Y.E."/>
            <person name="Tovar-Ramirez D."/>
        </authorList>
    </citation>
    <scope>NUCLEOTIDE SEQUENCE [LARGE SCALE GENOMIC DNA]</scope>
    <source>
        <strain evidence="2">Araruama</strain>
    </source>
</reference>
<organism evidence="1 2">
    <name type="scientific">Candidatus Magnetoglobus multicellularis str. Araruama</name>
    <dbReference type="NCBI Taxonomy" id="890399"/>
    <lineage>
        <taxon>Bacteria</taxon>
        <taxon>Pseudomonadati</taxon>
        <taxon>Thermodesulfobacteriota</taxon>
        <taxon>Desulfobacteria</taxon>
        <taxon>Desulfobacterales</taxon>
        <taxon>Desulfobacteraceae</taxon>
        <taxon>Candidatus Magnetoglobus</taxon>
    </lineage>
</organism>
<accession>A0A1V1NWA5</accession>
<dbReference type="Proteomes" id="UP000189670">
    <property type="component" value="Unassembled WGS sequence"/>
</dbReference>
<evidence type="ECO:0000313" key="2">
    <source>
        <dbReference type="Proteomes" id="UP000189670"/>
    </source>
</evidence>
<protein>
    <submittedName>
        <fullName evidence="1">Uncharacterized protein</fullName>
    </submittedName>
</protein>
<dbReference type="AlphaFoldDB" id="A0A1V1NWA5"/>
<sequence length="80" mass="9345">MNKKLSWKEMIKIYPDEWLLIVDFEVDNSGRITNGTVERHSKDKNDVYKLPTLNKSSAFRYTGKSTFAGLRSHAKQLHFI</sequence>
<dbReference type="EMBL" id="ATBP01001691">
    <property type="protein sequence ID" value="ETR66877.1"/>
    <property type="molecule type" value="Genomic_DNA"/>
</dbReference>
<proteinExistence type="predicted"/>
<name>A0A1V1NWA5_9BACT</name>
<comment type="caution">
    <text evidence="1">The sequence shown here is derived from an EMBL/GenBank/DDBJ whole genome shotgun (WGS) entry which is preliminary data.</text>
</comment>
<evidence type="ECO:0000313" key="1">
    <source>
        <dbReference type="EMBL" id="ETR66877.1"/>
    </source>
</evidence>
<gene>
    <name evidence="1" type="ORF">OMM_12234</name>
</gene>